<dbReference type="AlphaFoldDB" id="A0A975BPN4"/>
<reference evidence="1" key="1">
    <citation type="journal article" date="2021" name="Microb. Physiol.">
        <title>Proteogenomic Insights into the Physiology of Marine, Sulfate-Reducing, Filamentous Desulfonema limicola and Desulfonema magnum.</title>
        <authorList>
            <person name="Schnaars V."/>
            <person name="Wohlbrand L."/>
            <person name="Scheve S."/>
            <person name="Hinrichs C."/>
            <person name="Reinhardt R."/>
            <person name="Rabus R."/>
        </authorList>
    </citation>
    <scope>NUCLEOTIDE SEQUENCE</scope>
    <source>
        <strain evidence="1">4be13</strain>
    </source>
</reference>
<evidence type="ECO:0000313" key="1">
    <source>
        <dbReference type="EMBL" id="QTA89407.1"/>
    </source>
</evidence>
<dbReference type="EMBL" id="CP061800">
    <property type="protein sequence ID" value="QTA89407.1"/>
    <property type="molecule type" value="Genomic_DNA"/>
</dbReference>
<evidence type="ECO:0000313" key="2">
    <source>
        <dbReference type="Proteomes" id="UP000663722"/>
    </source>
</evidence>
<sequence length="37" mass="4380">MGTRNERNFLKEKVSYVFFSHSRTDEQICHTTGETTE</sequence>
<dbReference type="KEGG" id="dmm:dnm_054600"/>
<organism evidence="1 2">
    <name type="scientific">Desulfonema magnum</name>
    <dbReference type="NCBI Taxonomy" id="45655"/>
    <lineage>
        <taxon>Bacteria</taxon>
        <taxon>Pseudomonadati</taxon>
        <taxon>Thermodesulfobacteriota</taxon>
        <taxon>Desulfobacteria</taxon>
        <taxon>Desulfobacterales</taxon>
        <taxon>Desulfococcaceae</taxon>
        <taxon>Desulfonema</taxon>
    </lineage>
</organism>
<dbReference type="Proteomes" id="UP000663722">
    <property type="component" value="Chromosome"/>
</dbReference>
<keyword evidence="2" id="KW-1185">Reference proteome</keyword>
<name>A0A975BPN4_9BACT</name>
<gene>
    <name evidence="1" type="ORF">dnm_054600</name>
</gene>
<protein>
    <submittedName>
        <fullName evidence="1">Uncharacterized protein</fullName>
    </submittedName>
</protein>
<proteinExistence type="predicted"/>
<accession>A0A975BPN4</accession>